<name>A0A1D8NAU1_YARLL</name>
<proteinExistence type="predicted"/>
<dbReference type="GeneID" id="94582960"/>
<dbReference type="VEuPathDB" id="FungiDB:YALI1_C17133g"/>
<organism evidence="1 2">
    <name type="scientific">Yarrowia lipolytica</name>
    <name type="common">Candida lipolytica</name>
    <dbReference type="NCBI Taxonomy" id="4952"/>
    <lineage>
        <taxon>Eukaryota</taxon>
        <taxon>Fungi</taxon>
        <taxon>Dikarya</taxon>
        <taxon>Ascomycota</taxon>
        <taxon>Saccharomycotina</taxon>
        <taxon>Dipodascomycetes</taxon>
        <taxon>Dipodascales</taxon>
        <taxon>Dipodascales incertae sedis</taxon>
        <taxon>Yarrowia</taxon>
    </lineage>
</organism>
<sequence length="106" mass="11952">MNTYRNTRVCPSRLSDITSFGVPPVTGTSKPAYDDHQTFAPTPSPIRRILFTTNSTSSSHLQSSCTIMFHISFLININIKYPTREPMLVMVKASKHMKHKIRGSIL</sequence>
<protein>
    <submittedName>
        <fullName evidence="1">Uncharacterized protein</fullName>
    </submittedName>
</protein>
<accession>A0A1D8NAU1</accession>
<evidence type="ECO:0000313" key="2">
    <source>
        <dbReference type="Proteomes" id="UP000182444"/>
    </source>
</evidence>
<reference evidence="1 2" key="1">
    <citation type="journal article" date="2016" name="PLoS ONE">
        <title>Sequence Assembly of Yarrowia lipolytica Strain W29/CLIB89 Shows Transposable Element Diversity.</title>
        <authorList>
            <person name="Magnan C."/>
            <person name="Yu J."/>
            <person name="Chang I."/>
            <person name="Jahn E."/>
            <person name="Kanomata Y."/>
            <person name="Wu J."/>
            <person name="Zeller M."/>
            <person name="Oakes M."/>
            <person name="Baldi P."/>
            <person name="Sandmeyer S."/>
        </authorList>
    </citation>
    <scope>NUCLEOTIDE SEQUENCE [LARGE SCALE GENOMIC DNA]</scope>
    <source>
        <strain evidence="2">CLIB89(W29)</strain>
    </source>
</reference>
<dbReference type="AlphaFoldDB" id="A0A1D8NAU1"/>
<gene>
    <name evidence="1" type="ORF">YALI1_C17133g</name>
</gene>
<dbReference type="Proteomes" id="UP000182444">
    <property type="component" value="Chromosome 1C"/>
</dbReference>
<dbReference type="RefSeq" id="XP_068138427.1">
    <property type="nucleotide sequence ID" value="XM_068282326.1"/>
</dbReference>
<dbReference type="EMBL" id="CP017555">
    <property type="protein sequence ID" value="AOW02739.1"/>
    <property type="molecule type" value="Genomic_DNA"/>
</dbReference>
<evidence type="ECO:0000313" key="1">
    <source>
        <dbReference type="EMBL" id="AOW02739.1"/>
    </source>
</evidence>